<keyword evidence="2" id="KW-1185">Reference proteome</keyword>
<gene>
    <name evidence="1" type="ORF">GSTUAT00003897001</name>
</gene>
<protein>
    <submittedName>
        <fullName evidence="1">Uncharacterized protein</fullName>
    </submittedName>
</protein>
<organism evidence="1 2">
    <name type="scientific">Tuber aestivum</name>
    <name type="common">summer truffle</name>
    <dbReference type="NCBI Taxonomy" id="59557"/>
    <lineage>
        <taxon>Eukaryota</taxon>
        <taxon>Fungi</taxon>
        <taxon>Dikarya</taxon>
        <taxon>Ascomycota</taxon>
        <taxon>Pezizomycotina</taxon>
        <taxon>Pezizomycetes</taxon>
        <taxon>Pezizales</taxon>
        <taxon>Tuberaceae</taxon>
        <taxon>Tuber</taxon>
    </lineage>
</organism>
<name>A0A292PZR7_9PEZI</name>
<dbReference type="EMBL" id="LN891007">
    <property type="protein sequence ID" value="CUS11983.1"/>
    <property type="molecule type" value="Genomic_DNA"/>
</dbReference>
<sequence length="110" mass="12639">MKTPHNQMALPVFAGCCTGPVLVRVQYRTVLAEDQIIQIFRLRLRKVPAPGPASEETFLFFLFSFPPQSGILFYYFSPFLSDITQLLEVGRGCRIREAGYRTVPILEYEY</sequence>
<evidence type="ECO:0000313" key="1">
    <source>
        <dbReference type="EMBL" id="CUS11983.1"/>
    </source>
</evidence>
<evidence type="ECO:0000313" key="2">
    <source>
        <dbReference type="Proteomes" id="UP001412239"/>
    </source>
</evidence>
<reference evidence="1" key="1">
    <citation type="submission" date="2015-10" db="EMBL/GenBank/DDBJ databases">
        <authorList>
            <person name="Regsiter A."/>
            <person name="william w."/>
        </authorList>
    </citation>
    <scope>NUCLEOTIDE SEQUENCE</scope>
    <source>
        <strain evidence="1">Montdore</strain>
    </source>
</reference>
<dbReference type="PROSITE" id="PS51257">
    <property type="entry name" value="PROKAR_LIPOPROTEIN"/>
    <property type="match status" value="1"/>
</dbReference>
<dbReference type="AlphaFoldDB" id="A0A292PZR7"/>
<accession>A0A292PZR7</accession>
<dbReference type="Proteomes" id="UP001412239">
    <property type="component" value="Unassembled WGS sequence"/>
</dbReference>
<proteinExistence type="predicted"/>